<protein>
    <recommendedName>
        <fullName evidence="2">WH1 domain-containing protein</fullName>
    </recommendedName>
</protein>
<dbReference type="SUPFAM" id="SSF50729">
    <property type="entry name" value="PH domain-like"/>
    <property type="match status" value="1"/>
</dbReference>
<feature type="region of interest" description="Disordered" evidence="1">
    <location>
        <begin position="188"/>
        <end position="211"/>
    </location>
</feature>
<dbReference type="SMART" id="SM00461">
    <property type="entry name" value="WH1"/>
    <property type="match status" value="1"/>
</dbReference>
<accession>A0A9N7TTZ2</accession>
<sequence>MSGHPQQRRQANSGSTLLSAQQNELLFQHLGRKCIGANGKFHPELQVSSPPRTHLNSPRHSCDTPLRLTIIRQQGGSTSLGHLSSAVAQVFVADRNSSWSKKCGGVACLVKDNPLRSYFIRVLELKDGKILFEQELYNNFSVNTPKPYFITFAGDLVGTVAQTPADHETCQVGLNFASEDETKRFHGHLTELVGKRQRKTEKRRDPPNENGRRLWPRWAWELDPIEPLSSTMMFCTTFLSAPSEELNPEGSGVGGGTAMGGGGLGPGSCLSSLHCLVLPQDDLYPSLSDPTARRSVGP</sequence>
<dbReference type="FunFam" id="2.30.29.30:FF:000130">
    <property type="entry name" value="neural Wiskott-Aldrich syndrome protein"/>
    <property type="match status" value="1"/>
</dbReference>
<dbReference type="AlphaFoldDB" id="A0A9N7TTZ2"/>
<dbReference type="PROSITE" id="PS50229">
    <property type="entry name" value="WH1"/>
    <property type="match status" value="1"/>
</dbReference>
<dbReference type="Gene3D" id="2.30.29.30">
    <property type="entry name" value="Pleckstrin-homology domain (PH domain)/Phosphotyrosine-binding domain (PTB)"/>
    <property type="match status" value="1"/>
</dbReference>
<organism evidence="3 4">
    <name type="scientific">Pleuronectes platessa</name>
    <name type="common">European plaice</name>
    <dbReference type="NCBI Taxonomy" id="8262"/>
    <lineage>
        <taxon>Eukaryota</taxon>
        <taxon>Metazoa</taxon>
        <taxon>Chordata</taxon>
        <taxon>Craniata</taxon>
        <taxon>Vertebrata</taxon>
        <taxon>Euteleostomi</taxon>
        <taxon>Actinopterygii</taxon>
        <taxon>Neopterygii</taxon>
        <taxon>Teleostei</taxon>
        <taxon>Neoteleostei</taxon>
        <taxon>Acanthomorphata</taxon>
        <taxon>Carangaria</taxon>
        <taxon>Pleuronectiformes</taxon>
        <taxon>Pleuronectoidei</taxon>
        <taxon>Pleuronectidae</taxon>
        <taxon>Pleuronectes</taxon>
    </lineage>
</organism>
<dbReference type="InterPro" id="IPR011993">
    <property type="entry name" value="PH-like_dom_sf"/>
</dbReference>
<reference evidence="3" key="1">
    <citation type="submission" date="2020-03" db="EMBL/GenBank/DDBJ databases">
        <authorList>
            <person name="Weist P."/>
        </authorList>
    </citation>
    <scope>NUCLEOTIDE SEQUENCE</scope>
</reference>
<evidence type="ECO:0000313" key="4">
    <source>
        <dbReference type="Proteomes" id="UP001153269"/>
    </source>
</evidence>
<proteinExistence type="predicted"/>
<feature type="domain" description="WH1" evidence="2">
    <location>
        <begin position="75"/>
        <end position="196"/>
    </location>
</feature>
<dbReference type="Proteomes" id="UP001153269">
    <property type="component" value="Unassembled WGS sequence"/>
</dbReference>
<gene>
    <name evidence="3" type="ORF">PLEPLA_LOCUS6833</name>
</gene>
<dbReference type="CDD" id="cd01205">
    <property type="entry name" value="EVH1_WASP-like"/>
    <property type="match status" value="1"/>
</dbReference>
<dbReference type="InterPro" id="IPR033927">
    <property type="entry name" value="WASPfam_EVH1"/>
</dbReference>
<feature type="compositionally biased region" description="Basic and acidic residues" evidence="1">
    <location>
        <begin position="202"/>
        <end position="211"/>
    </location>
</feature>
<dbReference type="EMBL" id="CADEAL010000358">
    <property type="protein sequence ID" value="CAB1419005.1"/>
    <property type="molecule type" value="Genomic_DNA"/>
</dbReference>
<dbReference type="InterPro" id="IPR000697">
    <property type="entry name" value="WH1/EVH1_dom"/>
</dbReference>
<evidence type="ECO:0000256" key="1">
    <source>
        <dbReference type="SAM" id="MobiDB-lite"/>
    </source>
</evidence>
<keyword evidence="4" id="KW-1185">Reference proteome</keyword>
<evidence type="ECO:0000259" key="2">
    <source>
        <dbReference type="PROSITE" id="PS50229"/>
    </source>
</evidence>
<name>A0A9N7TTZ2_PLEPL</name>
<comment type="caution">
    <text evidence="3">The sequence shown here is derived from an EMBL/GenBank/DDBJ whole genome shotgun (WGS) entry which is preliminary data.</text>
</comment>
<dbReference type="Pfam" id="PF00568">
    <property type="entry name" value="WH1"/>
    <property type="match status" value="1"/>
</dbReference>
<evidence type="ECO:0000313" key="3">
    <source>
        <dbReference type="EMBL" id="CAB1419005.1"/>
    </source>
</evidence>